<dbReference type="Gene3D" id="3.30.1380.10">
    <property type="match status" value="1"/>
</dbReference>
<evidence type="ECO:0000313" key="3">
    <source>
        <dbReference type="Proteomes" id="UP001180724"/>
    </source>
</evidence>
<evidence type="ECO:0000313" key="2">
    <source>
        <dbReference type="EMBL" id="MDT0615260.1"/>
    </source>
</evidence>
<protein>
    <submittedName>
        <fullName evidence="2">Uncharacterized protein</fullName>
    </submittedName>
</protein>
<gene>
    <name evidence="2" type="ORF">RM812_34490</name>
</gene>
<dbReference type="SUPFAM" id="SSF55166">
    <property type="entry name" value="Hedgehog/DD-peptidase"/>
    <property type="match status" value="1"/>
</dbReference>
<name>A0ABU3AZL2_9ACTN</name>
<dbReference type="RefSeq" id="WP_311582172.1">
    <property type="nucleotide sequence ID" value="NZ_JAVRFH010000056.1"/>
</dbReference>
<organism evidence="2 3">
    <name type="scientific">Streptomyces lancefieldiae</name>
    <dbReference type="NCBI Taxonomy" id="3075520"/>
    <lineage>
        <taxon>Bacteria</taxon>
        <taxon>Bacillati</taxon>
        <taxon>Actinomycetota</taxon>
        <taxon>Actinomycetes</taxon>
        <taxon>Kitasatosporales</taxon>
        <taxon>Streptomycetaceae</taxon>
        <taxon>Streptomyces</taxon>
    </lineage>
</organism>
<keyword evidence="3" id="KW-1185">Reference proteome</keyword>
<accession>A0ABU3AZL2</accession>
<evidence type="ECO:0000256" key="1">
    <source>
        <dbReference type="SAM" id="MobiDB-lite"/>
    </source>
</evidence>
<feature type="region of interest" description="Disordered" evidence="1">
    <location>
        <begin position="89"/>
        <end position="115"/>
    </location>
</feature>
<sequence>MLSACRPEALVLDVLGLSAGAARVRAGRRDGANVACCGTRPRRVRRLVVVGLIIVIAVNSGWRSPEYQKQPLREAVSEYGAEREAARRVATATTSSHASGDAVDSGDSRATARQSGHGAEYGLCQVYRNEPWHYARRTEALDRGCPRMYADPAQDPRMQQ</sequence>
<reference evidence="2" key="1">
    <citation type="submission" date="2024-05" db="EMBL/GenBank/DDBJ databases">
        <title>30 novel species of actinomycetes from the DSMZ collection.</title>
        <authorList>
            <person name="Nouioui I."/>
        </authorList>
    </citation>
    <scope>NUCLEOTIDE SEQUENCE</scope>
    <source>
        <strain evidence="2">DSM 40712</strain>
    </source>
</reference>
<dbReference type="Proteomes" id="UP001180724">
    <property type="component" value="Unassembled WGS sequence"/>
</dbReference>
<feature type="compositionally biased region" description="Low complexity" evidence="1">
    <location>
        <begin position="89"/>
        <end position="99"/>
    </location>
</feature>
<comment type="caution">
    <text evidence="2">The sequence shown here is derived from an EMBL/GenBank/DDBJ whole genome shotgun (WGS) entry which is preliminary data.</text>
</comment>
<dbReference type="InterPro" id="IPR009045">
    <property type="entry name" value="Zn_M74/Hedgehog-like"/>
</dbReference>
<dbReference type="EMBL" id="JAVRFH010000056">
    <property type="protein sequence ID" value="MDT0615260.1"/>
    <property type="molecule type" value="Genomic_DNA"/>
</dbReference>
<proteinExistence type="predicted"/>